<evidence type="ECO:0000313" key="12">
    <source>
        <dbReference type="Proteomes" id="UP000283530"/>
    </source>
</evidence>
<feature type="domain" description="Zinc finger Mcm10/DnaG-type" evidence="9">
    <location>
        <begin position="216"/>
        <end position="261"/>
    </location>
</feature>
<evidence type="ECO:0000256" key="5">
    <source>
        <dbReference type="ARBA" id="ARBA00022771"/>
    </source>
</evidence>
<evidence type="ECO:0000256" key="2">
    <source>
        <dbReference type="ARBA" id="ARBA00009679"/>
    </source>
</evidence>
<dbReference type="PANTHER" id="PTHR13454:SF11">
    <property type="entry name" value="PROTEIN MCM10 HOMOLOG"/>
    <property type="match status" value="1"/>
</dbReference>
<evidence type="ECO:0000256" key="1">
    <source>
        <dbReference type="ARBA" id="ARBA00004123"/>
    </source>
</evidence>
<keyword evidence="5" id="KW-0863">Zinc-finger</keyword>
<comment type="similarity">
    <text evidence="2">Belongs to the MCM10 family.</text>
</comment>
<dbReference type="GO" id="GO:0043596">
    <property type="term" value="C:nuclear replication fork"/>
    <property type="evidence" value="ECO:0007669"/>
    <property type="project" value="TreeGrafter"/>
</dbReference>
<gene>
    <name evidence="11" type="ORF">CKAN_00780500</name>
</gene>
<feature type="region of interest" description="Disordered" evidence="8">
    <location>
        <begin position="335"/>
        <end position="362"/>
    </location>
</feature>
<dbReference type="InterPro" id="IPR040184">
    <property type="entry name" value="Mcm10"/>
</dbReference>
<dbReference type="AlphaFoldDB" id="A0A3S4NMS6"/>
<protein>
    <submittedName>
        <fullName evidence="11">Zinc finger protein</fullName>
    </submittedName>
</protein>
<evidence type="ECO:0000256" key="4">
    <source>
        <dbReference type="ARBA" id="ARBA00022723"/>
    </source>
</evidence>
<keyword evidence="4" id="KW-0479">Metal-binding</keyword>
<feature type="domain" description="MCM10 OB-fold" evidence="10">
    <location>
        <begin position="87"/>
        <end position="213"/>
    </location>
</feature>
<dbReference type="OrthoDB" id="273123at2759"/>
<dbReference type="GO" id="GO:0006270">
    <property type="term" value="P:DNA replication initiation"/>
    <property type="evidence" value="ECO:0007669"/>
    <property type="project" value="InterPro"/>
</dbReference>
<feature type="compositionally biased region" description="Basic and acidic residues" evidence="8">
    <location>
        <begin position="335"/>
        <end position="344"/>
    </location>
</feature>
<dbReference type="Pfam" id="PF22379">
    <property type="entry name" value="OB_MCM10"/>
    <property type="match status" value="1"/>
</dbReference>
<dbReference type="InterPro" id="IPR015408">
    <property type="entry name" value="Znf_Mcm10/DnaG"/>
</dbReference>
<feature type="region of interest" description="Disordered" evidence="8">
    <location>
        <begin position="1"/>
        <end position="48"/>
    </location>
</feature>
<dbReference type="Proteomes" id="UP000283530">
    <property type="component" value="Unassembled WGS sequence"/>
</dbReference>
<dbReference type="EMBL" id="QPKB01000003">
    <property type="protein sequence ID" value="RWR79239.1"/>
    <property type="molecule type" value="Genomic_DNA"/>
</dbReference>
<dbReference type="FunFam" id="2.40.50.140:FF:000174">
    <property type="entry name" value="DNA replication licensing factor mcm10"/>
    <property type="match status" value="1"/>
</dbReference>
<evidence type="ECO:0000259" key="10">
    <source>
        <dbReference type="Pfam" id="PF22379"/>
    </source>
</evidence>
<comment type="caution">
    <text evidence="11">The sequence shown here is derived from an EMBL/GenBank/DDBJ whole genome shotgun (WGS) entry which is preliminary data.</text>
</comment>
<dbReference type="Gene3D" id="2.40.50.140">
    <property type="entry name" value="Nucleic acid-binding proteins"/>
    <property type="match status" value="1"/>
</dbReference>
<dbReference type="InterPro" id="IPR012340">
    <property type="entry name" value="NA-bd_OB-fold"/>
</dbReference>
<evidence type="ECO:0000256" key="7">
    <source>
        <dbReference type="ARBA" id="ARBA00023242"/>
    </source>
</evidence>
<keyword evidence="6" id="KW-0862">Zinc</keyword>
<evidence type="ECO:0000256" key="3">
    <source>
        <dbReference type="ARBA" id="ARBA00022705"/>
    </source>
</evidence>
<keyword evidence="12" id="KW-1185">Reference proteome</keyword>
<feature type="compositionally biased region" description="Polar residues" evidence="8">
    <location>
        <begin position="27"/>
        <end position="39"/>
    </location>
</feature>
<evidence type="ECO:0000313" key="11">
    <source>
        <dbReference type="EMBL" id="RWR79239.1"/>
    </source>
</evidence>
<reference evidence="11 12" key="1">
    <citation type="journal article" date="2019" name="Nat. Plants">
        <title>Stout camphor tree genome fills gaps in understanding of flowering plant genome evolution.</title>
        <authorList>
            <person name="Chaw S.M."/>
            <person name="Liu Y.C."/>
            <person name="Wu Y.W."/>
            <person name="Wang H.Y."/>
            <person name="Lin C.I."/>
            <person name="Wu C.S."/>
            <person name="Ke H.M."/>
            <person name="Chang L.Y."/>
            <person name="Hsu C.Y."/>
            <person name="Yang H.T."/>
            <person name="Sudianto E."/>
            <person name="Hsu M.H."/>
            <person name="Wu K.P."/>
            <person name="Wang L.N."/>
            <person name="Leebens-Mack J.H."/>
            <person name="Tsai I.J."/>
        </authorList>
    </citation>
    <scope>NUCLEOTIDE SEQUENCE [LARGE SCALE GENOMIC DNA]</scope>
    <source>
        <strain evidence="12">cv. Chaw 1501</strain>
        <tissue evidence="11">Young leaves</tissue>
    </source>
</reference>
<dbReference type="InterPro" id="IPR055065">
    <property type="entry name" value="OB_MCM10"/>
</dbReference>
<evidence type="ECO:0000256" key="6">
    <source>
        <dbReference type="ARBA" id="ARBA00022833"/>
    </source>
</evidence>
<proteinExistence type="inferred from homology"/>
<dbReference type="GO" id="GO:0003688">
    <property type="term" value="F:DNA replication origin binding"/>
    <property type="evidence" value="ECO:0007669"/>
    <property type="project" value="TreeGrafter"/>
</dbReference>
<keyword evidence="7" id="KW-0539">Nucleus</keyword>
<keyword evidence="3" id="KW-0235">DNA replication</keyword>
<sequence>MSMTHKDDLDLLLSLQDRIPETPPASPHSQTPGYNSDDGSPNRERKADMSLFRDAVKDYLASEEPSTVMPMPRSNPSKLSKDIDVEKFSGLRIKNLLLSNTELNNCFSDIRFIRLPAIRNSLVGDSITGCWATVGVLTEKGTQKTSSTGKNFCIWKFGCLDEATISVFLFGDAYTKHWKESAGTVFALFNSNVRKDAQGKGFTLSVYSADQIVKMGTSVDYGVCKGKRKDGMSCTMVINKRRGIYCKYHKSNASQKYSTSRAELKGGNLRTAFRDPLKAEGIYLVDPLSDRTNLSKPVQPVKVLSVEGMKKALSNAGKVTTNSRSQGIRFLAEVTEKRHPKDPSKGSAKVNQQVGSSEKRLSKAMKVASRIVVANQPQAKKKKSEEASENLIELEIVSSDEDV</sequence>
<dbReference type="GO" id="GO:0008270">
    <property type="term" value="F:zinc ion binding"/>
    <property type="evidence" value="ECO:0007669"/>
    <property type="project" value="UniProtKB-KW"/>
</dbReference>
<accession>A0A3S4NMS6</accession>
<dbReference type="PANTHER" id="PTHR13454">
    <property type="entry name" value="PROTEIN MCM10 HOMOLOG"/>
    <property type="match status" value="1"/>
</dbReference>
<organism evidence="11 12">
    <name type="scientific">Cinnamomum micranthum f. kanehirae</name>
    <dbReference type="NCBI Taxonomy" id="337451"/>
    <lineage>
        <taxon>Eukaryota</taxon>
        <taxon>Viridiplantae</taxon>
        <taxon>Streptophyta</taxon>
        <taxon>Embryophyta</taxon>
        <taxon>Tracheophyta</taxon>
        <taxon>Spermatophyta</taxon>
        <taxon>Magnoliopsida</taxon>
        <taxon>Magnoliidae</taxon>
        <taxon>Laurales</taxon>
        <taxon>Lauraceae</taxon>
        <taxon>Cinnamomum</taxon>
    </lineage>
</organism>
<evidence type="ECO:0000256" key="8">
    <source>
        <dbReference type="SAM" id="MobiDB-lite"/>
    </source>
</evidence>
<dbReference type="GO" id="GO:0003697">
    <property type="term" value="F:single-stranded DNA binding"/>
    <property type="evidence" value="ECO:0007669"/>
    <property type="project" value="InterPro"/>
</dbReference>
<evidence type="ECO:0000259" key="9">
    <source>
        <dbReference type="Pfam" id="PF09329"/>
    </source>
</evidence>
<comment type="subcellular location">
    <subcellularLocation>
        <location evidence="1">Nucleus</location>
    </subcellularLocation>
</comment>
<dbReference type="STRING" id="337451.A0A3S4NMS6"/>
<name>A0A3S4NMS6_9MAGN</name>
<dbReference type="Pfam" id="PF09329">
    <property type="entry name" value="zf-primase"/>
    <property type="match status" value="1"/>
</dbReference>